<keyword evidence="10 11" id="KW-0472">Membrane</keyword>
<dbReference type="SUPFAM" id="SSF47384">
    <property type="entry name" value="Homodimeric domain of signal transducing histidine kinase"/>
    <property type="match status" value="1"/>
</dbReference>
<comment type="caution">
    <text evidence="14">The sequence shown here is derived from an EMBL/GenBank/DDBJ whole genome shotgun (WGS) entry which is preliminary data.</text>
</comment>
<dbReference type="InterPro" id="IPR004358">
    <property type="entry name" value="Sig_transdc_His_kin-like_C"/>
</dbReference>
<dbReference type="CDD" id="cd06225">
    <property type="entry name" value="HAMP"/>
    <property type="match status" value="1"/>
</dbReference>
<dbReference type="Gene3D" id="1.10.287.130">
    <property type="match status" value="1"/>
</dbReference>
<evidence type="ECO:0000256" key="3">
    <source>
        <dbReference type="ARBA" id="ARBA00012438"/>
    </source>
</evidence>
<keyword evidence="6 11" id="KW-0812">Transmembrane</keyword>
<dbReference type="InterPro" id="IPR003661">
    <property type="entry name" value="HisK_dim/P_dom"/>
</dbReference>
<dbReference type="EC" id="2.7.13.3" evidence="3"/>
<evidence type="ECO:0000256" key="2">
    <source>
        <dbReference type="ARBA" id="ARBA00004236"/>
    </source>
</evidence>
<sequence>MLSHPPIRARLAATAALAVAVVVIAVTAAAYLIVGRELNRELDLSLVRGSTRVQLQIKAGNRPQPTECAHLSSPGCVQLLEPSGEVVDPVEGTPAVPPQARQVARGEKGPLFVNGTLGGEPIRSYVASLQGGGAVMVSVRSDTADRGMKRIGTALLVLGGGGVLLAAFAGYVVARTGLRPISRLTSVAETIAATGDPSHRIEVRGNDEVARLSASFNTMLAELDRSVSAQRQLVADASHELRTPLTALRANAGLLDRDLSAEQRARVGGALRRQSMELSALVNDLIELARGEERPTDLEELRLEALVADCVARARRNWPAVSFAVDLEEMSLVGVRARLARAVNNLLDNAAKFGDDRVEVRLRAGELSVRDYGPGIAPEDLSRIFDRFYRSRAARGLPGSGLGLAIVQQVAQAHGAQVTAENAPGGGTVIRLSWPPA</sequence>
<evidence type="ECO:0000259" key="13">
    <source>
        <dbReference type="PROSITE" id="PS50885"/>
    </source>
</evidence>
<dbReference type="CDD" id="cd00082">
    <property type="entry name" value="HisKA"/>
    <property type="match status" value="1"/>
</dbReference>
<dbReference type="GO" id="GO:0016301">
    <property type="term" value="F:kinase activity"/>
    <property type="evidence" value="ECO:0007669"/>
    <property type="project" value="UniProtKB-KW"/>
</dbReference>
<evidence type="ECO:0000256" key="4">
    <source>
        <dbReference type="ARBA" id="ARBA00022553"/>
    </source>
</evidence>
<keyword evidence="9" id="KW-0902">Two-component regulatory system</keyword>
<evidence type="ECO:0000256" key="10">
    <source>
        <dbReference type="ARBA" id="ARBA00023136"/>
    </source>
</evidence>
<dbReference type="Gene3D" id="6.10.340.10">
    <property type="match status" value="1"/>
</dbReference>
<dbReference type="PROSITE" id="PS50109">
    <property type="entry name" value="HIS_KIN"/>
    <property type="match status" value="1"/>
</dbReference>
<feature type="transmembrane region" description="Helical" evidence="11">
    <location>
        <begin position="154"/>
        <end position="174"/>
    </location>
</feature>
<dbReference type="Pfam" id="PF00672">
    <property type="entry name" value="HAMP"/>
    <property type="match status" value="1"/>
</dbReference>
<organism evidence="14 15">
    <name type="scientific">Nonomuraea roseola</name>
    <dbReference type="NCBI Taxonomy" id="46179"/>
    <lineage>
        <taxon>Bacteria</taxon>
        <taxon>Bacillati</taxon>
        <taxon>Actinomycetota</taxon>
        <taxon>Actinomycetes</taxon>
        <taxon>Streptosporangiales</taxon>
        <taxon>Streptosporangiaceae</taxon>
        <taxon>Nonomuraea</taxon>
    </lineage>
</organism>
<dbReference type="PANTHER" id="PTHR45436">
    <property type="entry name" value="SENSOR HISTIDINE KINASE YKOH"/>
    <property type="match status" value="1"/>
</dbReference>
<evidence type="ECO:0000256" key="5">
    <source>
        <dbReference type="ARBA" id="ARBA00022679"/>
    </source>
</evidence>
<dbReference type="EMBL" id="JBHMCE010000011">
    <property type="protein sequence ID" value="MFB9531691.1"/>
    <property type="molecule type" value="Genomic_DNA"/>
</dbReference>
<protein>
    <recommendedName>
        <fullName evidence="3">histidine kinase</fullName>
        <ecNumber evidence="3">2.7.13.3</ecNumber>
    </recommendedName>
</protein>
<dbReference type="SMART" id="SM00304">
    <property type="entry name" value="HAMP"/>
    <property type="match status" value="1"/>
</dbReference>
<dbReference type="InterPro" id="IPR036890">
    <property type="entry name" value="HATPase_C_sf"/>
</dbReference>
<proteinExistence type="predicted"/>
<evidence type="ECO:0000259" key="12">
    <source>
        <dbReference type="PROSITE" id="PS50109"/>
    </source>
</evidence>
<keyword evidence="5" id="KW-0808">Transferase</keyword>
<dbReference type="Gene3D" id="3.30.565.10">
    <property type="entry name" value="Histidine kinase-like ATPase, C-terminal domain"/>
    <property type="match status" value="1"/>
</dbReference>
<reference evidence="14 15" key="1">
    <citation type="submission" date="2024-09" db="EMBL/GenBank/DDBJ databases">
        <authorList>
            <person name="Sun Q."/>
            <person name="Mori K."/>
        </authorList>
    </citation>
    <scope>NUCLEOTIDE SEQUENCE [LARGE SCALE GENOMIC DNA]</scope>
    <source>
        <strain evidence="14 15">JCM 3323</strain>
    </source>
</reference>
<evidence type="ECO:0000256" key="1">
    <source>
        <dbReference type="ARBA" id="ARBA00000085"/>
    </source>
</evidence>
<evidence type="ECO:0000256" key="8">
    <source>
        <dbReference type="ARBA" id="ARBA00022989"/>
    </source>
</evidence>
<dbReference type="PROSITE" id="PS50885">
    <property type="entry name" value="HAMP"/>
    <property type="match status" value="1"/>
</dbReference>
<dbReference type="InterPro" id="IPR003594">
    <property type="entry name" value="HATPase_dom"/>
</dbReference>
<dbReference type="InterPro" id="IPR036097">
    <property type="entry name" value="HisK_dim/P_sf"/>
</dbReference>
<dbReference type="CDD" id="cd00075">
    <property type="entry name" value="HATPase"/>
    <property type="match status" value="1"/>
</dbReference>
<comment type="catalytic activity">
    <reaction evidence="1">
        <text>ATP + protein L-histidine = ADP + protein N-phospho-L-histidine.</text>
        <dbReference type="EC" id="2.7.13.3"/>
    </reaction>
</comment>
<gene>
    <name evidence="14" type="ORF">ACFFRN_34245</name>
</gene>
<evidence type="ECO:0000313" key="15">
    <source>
        <dbReference type="Proteomes" id="UP001589646"/>
    </source>
</evidence>
<dbReference type="Pfam" id="PF00512">
    <property type="entry name" value="HisKA"/>
    <property type="match status" value="1"/>
</dbReference>
<dbReference type="Proteomes" id="UP001589646">
    <property type="component" value="Unassembled WGS sequence"/>
</dbReference>
<evidence type="ECO:0000256" key="11">
    <source>
        <dbReference type="SAM" id="Phobius"/>
    </source>
</evidence>
<keyword evidence="8 11" id="KW-1133">Transmembrane helix</keyword>
<dbReference type="InterPro" id="IPR050428">
    <property type="entry name" value="TCS_sensor_his_kinase"/>
</dbReference>
<dbReference type="SUPFAM" id="SSF55874">
    <property type="entry name" value="ATPase domain of HSP90 chaperone/DNA topoisomerase II/histidine kinase"/>
    <property type="match status" value="1"/>
</dbReference>
<accession>A0ABV5QA84</accession>
<feature type="domain" description="HAMP" evidence="13">
    <location>
        <begin position="175"/>
        <end position="228"/>
    </location>
</feature>
<feature type="domain" description="Histidine kinase" evidence="12">
    <location>
        <begin position="236"/>
        <end position="437"/>
    </location>
</feature>
<name>A0ABV5QA84_9ACTN</name>
<dbReference type="PANTHER" id="PTHR45436:SF5">
    <property type="entry name" value="SENSOR HISTIDINE KINASE TRCS"/>
    <property type="match status" value="1"/>
</dbReference>
<dbReference type="SUPFAM" id="SSF158472">
    <property type="entry name" value="HAMP domain-like"/>
    <property type="match status" value="1"/>
</dbReference>
<dbReference type="SMART" id="SM00388">
    <property type="entry name" value="HisKA"/>
    <property type="match status" value="1"/>
</dbReference>
<dbReference type="SMART" id="SM00387">
    <property type="entry name" value="HATPase_c"/>
    <property type="match status" value="1"/>
</dbReference>
<dbReference type="Pfam" id="PF02518">
    <property type="entry name" value="HATPase_c"/>
    <property type="match status" value="1"/>
</dbReference>
<dbReference type="RefSeq" id="WP_346119545.1">
    <property type="nucleotide sequence ID" value="NZ_BAAAXC010000008.1"/>
</dbReference>
<keyword evidence="7 14" id="KW-0418">Kinase</keyword>
<evidence type="ECO:0000256" key="7">
    <source>
        <dbReference type="ARBA" id="ARBA00022777"/>
    </source>
</evidence>
<feature type="transmembrane region" description="Helical" evidence="11">
    <location>
        <begin position="12"/>
        <end position="34"/>
    </location>
</feature>
<dbReference type="InterPro" id="IPR003660">
    <property type="entry name" value="HAMP_dom"/>
</dbReference>
<evidence type="ECO:0000256" key="6">
    <source>
        <dbReference type="ARBA" id="ARBA00022692"/>
    </source>
</evidence>
<keyword evidence="15" id="KW-1185">Reference proteome</keyword>
<evidence type="ECO:0000256" key="9">
    <source>
        <dbReference type="ARBA" id="ARBA00023012"/>
    </source>
</evidence>
<keyword evidence="4" id="KW-0597">Phosphoprotein</keyword>
<comment type="subcellular location">
    <subcellularLocation>
        <location evidence="2">Cell membrane</location>
    </subcellularLocation>
</comment>
<evidence type="ECO:0000313" key="14">
    <source>
        <dbReference type="EMBL" id="MFB9531691.1"/>
    </source>
</evidence>
<dbReference type="PRINTS" id="PR00344">
    <property type="entry name" value="BCTRLSENSOR"/>
</dbReference>
<dbReference type="InterPro" id="IPR005467">
    <property type="entry name" value="His_kinase_dom"/>
</dbReference>